<proteinExistence type="predicted"/>
<reference evidence="2 3" key="1">
    <citation type="submission" date="2019-02" db="EMBL/GenBank/DDBJ databases">
        <title>Deep-cultivation of Planctomycetes and their phenomic and genomic characterization uncovers novel biology.</title>
        <authorList>
            <person name="Wiegand S."/>
            <person name="Jogler M."/>
            <person name="Boedeker C."/>
            <person name="Pinto D."/>
            <person name="Vollmers J."/>
            <person name="Rivas-Marin E."/>
            <person name="Kohn T."/>
            <person name="Peeters S.H."/>
            <person name="Heuer A."/>
            <person name="Rast P."/>
            <person name="Oberbeckmann S."/>
            <person name="Bunk B."/>
            <person name="Jeske O."/>
            <person name="Meyerdierks A."/>
            <person name="Storesund J.E."/>
            <person name="Kallscheuer N."/>
            <person name="Luecker S."/>
            <person name="Lage O.M."/>
            <person name="Pohl T."/>
            <person name="Merkel B.J."/>
            <person name="Hornburger P."/>
            <person name="Mueller R.-W."/>
            <person name="Bruemmer F."/>
            <person name="Labrenz M."/>
            <person name="Spormann A.M."/>
            <person name="Op den Camp H."/>
            <person name="Overmann J."/>
            <person name="Amann R."/>
            <person name="Jetten M.S.M."/>
            <person name="Mascher T."/>
            <person name="Medema M.H."/>
            <person name="Devos D.P."/>
            <person name="Kaster A.-K."/>
            <person name="Ovreas L."/>
            <person name="Rohde M."/>
            <person name="Galperin M.Y."/>
            <person name="Jogler C."/>
        </authorList>
    </citation>
    <scope>NUCLEOTIDE SEQUENCE [LARGE SCALE GENOMIC DNA]</scope>
    <source>
        <strain evidence="2 3">Pla133</strain>
    </source>
</reference>
<dbReference type="KEGG" id="pbap:Pla133_42010"/>
<keyword evidence="1" id="KW-1133">Transmembrane helix</keyword>
<protein>
    <recommendedName>
        <fullName evidence="4">DUF1761 domain-containing protein</fullName>
    </recommendedName>
</protein>
<keyword evidence="1" id="KW-0472">Membrane</keyword>
<evidence type="ECO:0000313" key="3">
    <source>
        <dbReference type="Proteomes" id="UP000316921"/>
    </source>
</evidence>
<feature type="transmembrane region" description="Helical" evidence="1">
    <location>
        <begin position="6"/>
        <end position="24"/>
    </location>
</feature>
<dbReference type="EMBL" id="CP036287">
    <property type="protein sequence ID" value="QDU69085.1"/>
    <property type="molecule type" value="Genomic_DNA"/>
</dbReference>
<feature type="transmembrane region" description="Helical" evidence="1">
    <location>
        <begin position="99"/>
        <end position="120"/>
    </location>
</feature>
<evidence type="ECO:0000313" key="2">
    <source>
        <dbReference type="EMBL" id="QDU69085.1"/>
    </source>
</evidence>
<sequence length="193" mass="21088">MDFLTELWLPILLAAVLVFVYSSISHMVIQFHKKDYDGIPNEEAAIASLRAAKLPPGNYVTPWCDSMKEMGTPEFMAKWKEGPVAFLVVRPNGPPNMGVFLGSWFAYCIVVAAVVAYITRLGLDPGADYLKVFQLAGAVTFVAYGMSSVPESIWKGQRWSTTLRFAIDGLVYALLSGGVFGWLWPSATGIVAG</sequence>
<dbReference type="Proteomes" id="UP000316921">
    <property type="component" value="Chromosome"/>
</dbReference>
<keyword evidence="1" id="KW-0812">Transmembrane</keyword>
<gene>
    <name evidence="2" type="ORF">Pla133_42010</name>
</gene>
<feature type="transmembrane region" description="Helical" evidence="1">
    <location>
        <begin position="165"/>
        <end position="184"/>
    </location>
</feature>
<accession>A0A518BQ30</accession>
<evidence type="ECO:0008006" key="4">
    <source>
        <dbReference type="Google" id="ProtNLM"/>
    </source>
</evidence>
<name>A0A518BQ30_9BACT</name>
<dbReference type="AlphaFoldDB" id="A0A518BQ30"/>
<evidence type="ECO:0000256" key="1">
    <source>
        <dbReference type="SAM" id="Phobius"/>
    </source>
</evidence>
<dbReference type="RefSeq" id="WP_145068666.1">
    <property type="nucleotide sequence ID" value="NZ_CP036287.1"/>
</dbReference>
<organism evidence="2 3">
    <name type="scientific">Engelhardtia mirabilis</name>
    <dbReference type="NCBI Taxonomy" id="2528011"/>
    <lineage>
        <taxon>Bacteria</taxon>
        <taxon>Pseudomonadati</taxon>
        <taxon>Planctomycetota</taxon>
        <taxon>Planctomycetia</taxon>
        <taxon>Planctomycetia incertae sedis</taxon>
        <taxon>Engelhardtia</taxon>
    </lineage>
</organism>
<feature type="transmembrane region" description="Helical" evidence="1">
    <location>
        <begin position="132"/>
        <end position="153"/>
    </location>
</feature>
<keyword evidence="3" id="KW-1185">Reference proteome</keyword>